<dbReference type="Gene3D" id="1.10.150.20">
    <property type="entry name" value="5' to 3' exonuclease, C-terminal subdomain"/>
    <property type="match status" value="1"/>
</dbReference>
<keyword evidence="1" id="KW-0378">Hydrolase</keyword>
<gene>
    <name evidence="1" type="ORF">BKA12_001990</name>
</gene>
<reference evidence="1 2" key="1">
    <citation type="submission" date="2020-08" db="EMBL/GenBank/DDBJ databases">
        <title>Sequencing the genomes of 1000 actinobacteria strains.</title>
        <authorList>
            <person name="Klenk H.-P."/>
        </authorList>
    </citation>
    <scope>NUCLEOTIDE SEQUENCE [LARGE SCALE GENOMIC DNA]</scope>
    <source>
        <strain evidence="1 2">DSM 23694</strain>
    </source>
</reference>
<name>A0A7W9DBQ8_9MICC</name>
<accession>A0A7W9DBQ8</accession>
<evidence type="ECO:0000313" key="1">
    <source>
        <dbReference type="EMBL" id="MBB5598910.1"/>
    </source>
</evidence>
<dbReference type="GO" id="GO:0004519">
    <property type="term" value="F:endonuclease activity"/>
    <property type="evidence" value="ECO:0007669"/>
    <property type="project" value="UniProtKB-KW"/>
</dbReference>
<sequence>MSENQGTPLPKIGSPAERALATLGVTTLEGVTKHTEKELLALHGFGPRGLRILREALAEKGLSLLGE</sequence>
<dbReference type="SUPFAM" id="SSF47789">
    <property type="entry name" value="C-terminal domain of RNA polymerase alpha subunit"/>
    <property type="match status" value="1"/>
</dbReference>
<proteinExistence type="predicted"/>
<keyword evidence="1" id="KW-0255">Endonuclease</keyword>
<dbReference type="EMBL" id="JACHBL010000001">
    <property type="protein sequence ID" value="MBB5598910.1"/>
    <property type="molecule type" value="Genomic_DNA"/>
</dbReference>
<comment type="caution">
    <text evidence="1">The sequence shown here is derived from an EMBL/GenBank/DDBJ whole genome shotgun (WGS) entry which is preliminary data.</text>
</comment>
<keyword evidence="1" id="KW-0540">Nuclease</keyword>
<evidence type="ECO:0000313" key="2">
    <source>
        <dbReference type="Proteomes" id="UP000523863"/>
    </source>
</evidence>
<organism evidence="1 2">
    <name type="scientific">Neomicrococcus lactis</name>
    <dbReference type="NCBI Taxonomy" id="732241"/>
    <lineage>
        <taxon>Bacteria</taxon>
        <taxon>Bacillati</taxon>
        <taxon>Actinomycetota</taxon>
        <taxon>Actinomycetes</taxon>
        <taxon>Micrococcales</taxon>
        <taxon>Micrococcaceae</taxon>
        <taxon>Neomicrococcus</taxon>
    </lineage>
</organism>
<dbReference type="Proteomes" id="UP000523863">
    <property type="component" value="Unassembled WGS sequence"/>
</dbReference>
<dbReference type="RefSeq" id="WP_183643278.1">
    <property type="nucleotide sequence ID" value="NZ_JACHBL010000001.1"/>
</dbReference>
<dbReference type="AlphaFoldDB" id="A0A7W9DBQ8"/>
<protein>
    <submittedName>
        <fullName evidence="1">Putative flap endonuclease-1-like 5' DNA nuclease</fullName>
    </submittedName>
</protein>
<keyword evidence="2" id="KW-1185">Reference proteome</keyword>